<name>A0A2A3YY53_BREAU</name>
<reference evidence="2 3" key="1">
    <citation type="journal article" date="2017" name="Elife">
        <title>Extensive horizontal gene transfer in cheese-associated bacteria.</title>
        <authorList>
            <person name="Bonham K.S."/>
            <person name="Wolfe B.E."/>
            <person name="Dutton R.J."/>
        </authorList>
    </citation>
    <scope>NUCLEOTIDE SEQUENCE [LARGE SCALE GENOMIC DNA]</scope>
    <source>
        <strain evidence="2 3">962_8</strain>
    </source>
</reference>
<gene>
    <name evidence="2" type="ORF">CIK65_01325</name>
</gene>
<dbReference type="InterPro" id="IPR041657">
    <property type="entry name" value="HTH_17"/>
</dbReference>
<evidence type="ECO:0000313" key="3">
    <source>
        <dbReference type="Proteomes" id="UP000218620"/>
    </source>
</evidence>
<protein>
    <recommendedName>
        <fullName evidence="1">Helix-turn-helix domain-containing protein</fullName>
    </recommendedName>
</protein>
<organism evidence="2 3">
    <name type="scientific">Brevibacterium aurantiacum</name>
    <dbReference type="NCBI Taxonomy" id="273384"/>
    <lineage>
        <taxon>Bacteria</taxon>
        <taxon>Bacillati</taxon>
        <taxon>Actinomycetota</taxon>
        <taxon>Actinomycetes</taxon>
        <taxon>Micrococcales</taxon>
        <taxon>Brevibacteriaceae</taxon>
        <taxon>Brevibacterium</taxon>
    </lineage>
</organism>
<evidence type="ECO:0000313" key="2">
    <source>
        <dbReference type="EMBL" id="PCC44270.1"/>
    </source>
</evidence>
<proteinExistence type="predicted"/>
<dbReference type="EMBL" id="NRGQ01000003">
    <property type="protein sequence ID" value="PCC44270.1"/>
    <property type="molecule type" value="Genomic_DNA"/>
</dbReference>
<dbReference type="Pfam" id="PF12728">
    <property type="entry name" value="HTH_17"/>
    <property type="match status" value="1"/>
</dbReference>
<feature type="domain" description="Helix-turn-helix" evidence="1">
    <location>
        <begin position="27"/>
        <end position="57"/>
    </location>
</feature>
<dbReference type="Proteomes" id="UP000218620">
    <property type="component" value="Unassembled WGS sequence"/>
</dbReference>
<sequence length="100" mass="10564">MSALVADSVQQLVSLQSAVDLGYGAYSTLRRYIADGRLPAVKIGSRLKVRRADLDALAVSAGPVAATELDRAVERVLASAPALTDAQRERLGRLSVGDSR</sequence>
<dbReference type="AlphaFoldDB" id="A0A2A3YY53"/>
<comment type="caution">
    <text evidence="2">The sequence shown here is derived from an EMBL/GenBank/DDBJ whole genome shotgun (WGS) entry which is preliminary data.</text>
</comment>
<dbReference type="RefSeq" id="WP_096177393.1">
    <property type="nucleotide sequence ID" value="NZ_NRGQ01000003.1"/>
</dbReference>
<accession>A0A2A3YY53</accession>
<evidence type="ECO:0000259" key="1">
    <source>
        <dbReference type="Pfam" id="PF12728"/>
    </source>
</evidence>